<feature type="domain" description="BHLH" evidence="2">
    <location>
        <begin position="36"/>
        <end position="88"/>
    </location>
</feature>
<protein>
    <submittedName>
        <fullName evidence="3">Putative LOC100869082 [Apis florea]</fullName>
    </submittedName>
</protein>
<dbReference type="GO" id="GO:0000981">
    <property type="term" value="F:DNA-binding transcription factor activity, RNA polymerase II-specific"/>
    <property type="evidence" value="ECO:0007669"/>
    <property type="project" value="TreeGrafter"/>
</dbReference>
<evidence type="ECO:0000256" key="1">
    <source>
        <dbReference type="SAM" id="MobiDB-lite"/>
    </source>
</evidence>
<dbReference type="AlphaFoldDB" id="A0A0K2UZS8"/>
<dbReference type="PROSITE" id="PS50888">
    <property type="entry name" value="BHLH"/>
    <property type="match status" value="1"/>
</dbReference>
<name>A0A0K2UZS8_LEPSM</name>
<feature type="compositionally biased region" description="Low complexity" evidence="1">
    <location>
        <begin position="1"/>
        <end position="12"/>
    </location>
</feature>
<dbReference type="Gene3D" id="4.10.280.10">
    <property type="entry name" value="Helix-loop-helix DNA-binding domain"/>
    <property type="match status" value="1"/>
</dbReference>
<dbReference type="GO" id="GO:0007423">
    <property type="term" value="P:sensory organ development"/>
    <property type="evidence" value="ECO:0007669"/>
    <property type="project" value="TreeGrafter"/>
</dbReference>
<dbReference type="SUPFAM" id="SSF47459">
    <property type="entry name" value="HLH, helix-loop-helix DNA-binding domain"/>
    <property type="match status" value="1"/>
</dbReference>
<dbReference type="CDD" id="cd11428">
    <property type="entry name" value="bHLH_TS_NGN"/>
    <property type="match status" value="1"/>
</dbReference>
<dbReference type="PANTHER" id="PTHR19290:SF163">
    <property type="entry name" value="BASIC HELIX-LOOP-HELIX NEURAL TRANSCRIPTION FACTOR TAP"/>
    <property type="match status" value="1"/>
</dbReference>
<dbReference type="GO" id="GO:0005634">
    <property type="term" value="C:nucleus"/>
    <property type="evidence" value="ECO:0007669"/>
    <property type="project" value="TreeGrafter"/>
</dbReference>
<dbReference type="SMART" id="SM00353">
    <property type="entry name" value="HLH"/>
    <property type="match status" value="1"/>
</dbReference>
<dbReference type="InterPro" id="IPR011598">
    <property type="entry name" value="bHLH_dom"/>
</dbReference>
<feature type="region of interest" description="Disordered" evidence="1">
    <location>
        <begin position="1"/>
        <end position="33"/>
    </location>
</feature>
<reference evidence="3" key="1">
    <citation type="submission" date="2014-05" db="EMBL/GenBank/DDBJ databases">
        <authorList>
            <person name="Chronopoulou M."/>
        </authorList>
    </citation>
    <scope>NUCLEOTIDE SEQUENCE</scope>
    <source>
        <tissue evidence="3">Whole organism</tissue>
    </source>
</reference>
<feature type="region of interest" description="Disordered" evidence="1">
    <location>
        <begin position="172"/>
        <end position="216"/>
    </location>
</feature>
<evidence type="ECO:0000259" key="2">
    <source>
        <dbReference type="PROSITE" id="PS50888"/>
    </source>
</evidence>
<proteinExistence type="predicted"/>
<organism evidence="3">
    <name type="scientific">Lepeophtheirus salmonis</name>
    <name type="common">Salmon louse</name>
    <name type="synonym">Caligus salmonis</name>
    <dbReference type="NCBI Taxonomy" id="72036"/>
    <lineage>
        <taxon>Eukaryota</taxon>
        <taxon>Metazoa</taxon>
        <taxon>Ecdysozoa</taxon>
        <taxon>Arthropoda</taxon>
        <taxon>Crustacea</taxon>
        <taxon>Multicrustacea</taxon>
        <taxon>Hexanauplia</taxon>
        <taxon>Copepoda</taxon>
        <taxon>Siphonostomatoida</taxon>
        <taxon>Caligidae</taxon>
        <taxon>Lepeophtheirus</taxon>
    </lineage>
</organism>
<feature type="compositionally biased region" description="Basic and acidic residues" evidence="1">
    <location>
        <begin position="23"/>
        <end position="33"/>
    </location>
</feature>
<evidence type="ECO:0000313" key="3">
    <source>
        <dbReference type="EMBL" id="CDW43590.1"/>
    </source>
</evidence>
<sequence>MESSYSSRIPSSPHRLSRHKISKRSDPSEVKEMKKIRRAKANDRERHRMHMLNTALEKLRLVLPAFPDETKLTKIETLRFANNYIWSLKESISALENGTPLPFSSMLNGRCVQGNESNEKPGESNPALKGCAVLAQSMLSQSLDCVDISSITNFYSKQDHQVVVQEPPKIKVESSPHYASSNEEHLQHQEYPNQRYPSFDDTYQEHEQSATYQEDWSSQNSYSYYPTTTYDDSNLNPYNL</sequence>
<dbReference type="PANTHER" id="PTHR19290">
    <property type="entry name" value="BASIC HELIX-LOOP-HELIX PROTEIN NEUROGENIN-RELATED"/>
    <property type="match status" value="1"/>
</dbReference>
<dbReference type="EMBL" id="HACA01026229">
    <property type="protein sequence ID" value="CDW43590.1"/>
    <property type="molecule type" value="Transcribed_RNA"/>
</dbReference>
<dbReference type="GO" id="GO:0045944">
    <property type="term" value="P:positive regulation of transcription by RNA polymerase II"/>
    <property type="evidence" value="ECO:0007669"/>
    <property type="project" value="TreeGrafter"/>
</dbReference>
<dbReference type="GO" id="GO:0046983">
    <property type="term" value="F:protein dimerization activity"/>
    <property type="evidence" value="ECO:0007669"/>
    <property type="project" value="InterPro"/>
</dbReference>
<dbReference type="InterPro" id="IPR036638">
    <property type="entry name" value="HLH_DNA-bd_sf"/>
</dbReference>
<dbReference type="GO" id="GO:0070888">
    <property type="term" value="F:E-box binding"/>
    <property type="evidence" value="ECO:0007669"/>
    <property type="project" value="TreeGrafter"/>
</dbReference>
<dbReference type="OrthoDB" id="5969565at2759"/>
<dbReference type="Pfam" id="PF00010">
    <property type="entry name" value="HLH"/>
    <property type="match status" value="1"/>
</dbReference>
<accession>A0A0K2UZS8</accession>
<dbReference type="InterPro" id="IPR050359">
    <property type="entry name" value="bHLH_transcription_factors"/>
</dbReference>
<dbReference type="GO" id="GO:0061564">
    <property type="term" value="P:axon development"/>
    <property type="evidence" value="ECO:0007669"/>
    <property type="project" value="TreeGrafter"/>
</dbReference>